<comment type="caution">
    <text evidence="8">The sequence shown here is derived from an EMBL/GenBank/DDBJ whole genome shotgun (WGS) entry which is preliminary data.</text>
</comment>
<dbReference type="Gene3D" id="3.30.2020.30">
    <property type="match status" value="1"/>
</dbReference>
<dbReference type="InterPro" id="IPR003819">
    <property type="entry name" value="TauD/TfdA-like"/>
</dbReference>
<dbReference type="PANTHER" id="PTHR10696:SF25">
    <property type="entry name" value="OXIDOREDUCTASE AIM17-RELATED"/>
    <property type="match status" value="1"/>
</dbReference>
<keyword evidence="9" id="KW-1185">Reference proteome</keyword>
<accession>A0ABT4ZK62</accession>
<evidence type="ECO:0000256" key="1">
    <source>
        <dbReference type="ARBA" id="ARBA00001954"/>
    </source>
</evidence>
<keyword evidence="5" id="KW-0560">Oxidoreductase</keyword>
<dbReference type="GO" id="GO:0051213">
    <property type="term" value="F:dioxygenase activity"/>
    <property type="evidence" value="ECO:0007669"/>
    <property type="project" value="UniProtKB-KW"/>
</dbReference>
<dbReference type="Proteomes" id="UP001165641">
    <property type="component" value="Unassembled WGS sequence"/>
</dbReference>
<evidence type="ECO:0000256" key="2">
    <source>
        <dbReference type="ARBA" id="ARBA00008654"/>
    </source>
</evidence>
<evidence type="ECO:0000256" key="6">
    <source>
        <dbReference type="ARBA" id="ARBA00023004"/>
    </source>
</evidence>
<reference evidence="8" key="1">
    <citation type="submission" date="2022-12" db="EMBL/GenBank/DDBJ databases">
        <title>Paracoccus onchidii sp. nov., isolated from a marine invertebrate from the South China Sea.</title>
        <authorList>
            <person name="Xu S."/>
            <person name="Liu Z."/>
            <person name="Xu Y."/>
        </authorList>
    </citation>
    <scope>NUCLEOTIDE SEQUENCE</scope>
    <source>
        <strain evidence="8">Z330</strain>
    </source>
</reference>
<dbReference type="InterPro" id="IPR050411">
    <property type="entry name" value="AlphaKG_dependent_hydroxylases"/>
</dbReference>
<sequence>MQPTLATRADGLDIRWPDGTVGAFPFIWLRDTDPAGFHPQTGERVFDLTAVQLDISPTEATLASNTLVVKWPDQDTPSHFDLDWIKAHRPGQPRPDPADITPLPWRAELGGGGVPRHSADAILSSESGLSDWLATTKRYGLSIVTGLADTTEAGVEIARRVGHLRETNFGLTFEVMSKPDPNNLAYTSDALPLHTDLTNQELLPGYQFLHCLANEATGGGSTFCDGVAVARDLRAQHPDAFRVLSDTTVPFRFHDRQTDIRSRKAVITLDTRGEVSEICFNAHLADILDLDPALLAPFYRAYRQFMQMTRDPAYGIALRLSGGEMVVFDNRRVMHGREAFDPSTGFRHLHGCYVDRGEWDSRIRVLHRPQG</sequence>
<dbReference type="RefSeq" id="WP_271890202.1">
    <property type="nucleotide sequence ID" value="NZ_JAQBIE010000026.1"/>
</dbReference>
<evidence type="ECO:0000256" key="5">
    <source>
        <dbReference type="ARBA" id="ARBA00023002"/>
    </source>
</evidence>
<dbReference type="InterPro" id="IPR042098">
    <property type="entry name" value="TauD-like_sf"/>
</dbReference>
<feature type="domain" description="TauD/TfdA-like" evidence="7">
    <location>
        <begin position="125"/>
        <end position="353"/>
    </location>
</feature>
<dbReference type="CDD" id="cd00250">
    <property type="entry name" value="CAS_like"/>
    <property type="match status" value="1"/>
</dbReference>
<dbReference type="SUPFAM" id="SSF51197">
    <property type="entry name" value="Clavaminate synthase-like"/>
    <property type="match status" value="1"/>
</dbReference>
<protein>
    <submittedName>
        <fullName evidence="8">TauD/TfdA family dioxygenase</fullName>
    </submittedName>
</protein>
<keyword evidence="3" id="KW-0479">Metal-binding</keyword>
<name>A0ABT4ZK62_9RHOB</name>
<dbReference type="Pfam" id="PF02668">
    <property type="entry name" value="TauD"/>
    <property type="match status" value="1"/>
</dbReference>
<evidence type="ECO:0000313" key="9">
    <source>
        <dbReference type="Proteomes" id="UP001165641"/>
    </source>
</evidence>
<evidence type="ECO:0000256" key="4">
    <source>
        <dbReference type="ARBA" id="ARBA00022964"/>
    </source>
</evidence>
<comment type="similarity">
    <text evidence="2">Belongs to the gamma-BBH/TMLD family.</text>
</comment>
<dbReference type="InterPro" id="IPR038492">
    <property type="entry name" value="GBBH-like_N_sf"/>
</dbReference>
<dbReference type="PANTHER" id="PTHR10696">
    <property type="entry name" value="GAMMA-BUTYROBETAINE HYDROXYLASE-RELATED"/>
    <property type="match status" value="1"/>
</dbReference>
<evidence type="ECO:0000259" key="7">
    <source>
        <dbReference type="Pfam" id="PF02668"/>
    </source>
</evidence>
<comment type="cofactor">
    <cofactor evidence="1">
        <name>Fe(2+)</name>
        <dbReference type="ChEBI" id="CHEBI:29033"/>
    </cofactor>
</comment>
<proteinExistence type="inferred from homology"/>
<evidence type="ECO:0000313" key="8">
    <source>
        <dbReference type="EMBL" id="MDB6179101.1"/>
    </source>
</evidence>
<keyword evidence="4 8" id="KW-0223">Dioxygenase</keyword>
<dbReference type="EMBL" id="JAQBIE010000026">
    <property type="protein sequence ID" value="MDB6179101.1"/>
    <property type="molecule type" value="Genomic_DNA"/>
</dbReference>
<organism evidence="8 9">
    <name type="scientific">Paracoccus onchidii</name>
    <dbReference type="NCBI Taxonomy" id="3017813"/>
    <lineage>
        <taxon>Bacteria</taxon>
        <taxon>Pseudomonadati</taxon>
        <taxon>Pseudomonadota</taxon>
        <taxon>Alphaproteobacteria</taxon>
        <taxon>Rhodobacterales</taxon>
        <taxon>Paracoccaceae</taxon>
        <taxon>Paracoccus</taxon>
    </lineage>
</organism>
<evidence type="ECO:0000256" key="3">
    <source>
        <dbReference type="ARBA" id="ARBA00022723"/>
    </source>
</evidence>
<keyword evidence="6" id="KW-0408">Iron</keyword>
<gene>
    <name evidence="8" type="ORF">PAF17_16545</name>
</gene>
<dbReference type="Gene3D" id="3.60.130.10">
    <property type="entry name" value="Clavaminate synthase-like"/>
    <property type="match status" value="1"/>
</dbReference>